<organism evidence="4">
    <name type="scientific">Brugia pahangi</name>
    <name type="common">Filarial nematode worm</name>
    <dbReference type="NCBI Taxonomy" id="6280"/>
    <lineage>
        <taxon>Eukaryota</taxon>
        <taxon>Metazoa</taxon>
        <taxon>Ecdysozoa</taxon>
        <taxon>Nematoda</taxon>
        <taxon>Chromadorea</taxon>
        <taxon>Rhabditida</taxon>
        <taxon>Spirurina</taxon>
        <taxon>Spiruromorpha</taxon>
        <taxon>Filarioidea</taxon>
        <taxon>Onchocercidae</taxon>
        <taxon>Brugia</taxon>
    </lineage>
</organism>
<name>A0A0N4SYE3_BRUPA</name>
<reference evidence="2 3" key="2">
    <citation type="submission" date="2018-11" db="EMBL/GenBank/DDBJ databases">
        <authorList>
            <consortium name="Pathogen Informatics"/>
        </authorList>
    </citation>
    <scope>NUCLEOTIDE SEQUENCE [LARGE SCALE GENOMIC DNA]</scope>
</reference>
<evidence type="ECO:0000313" key="3">
    <source>
        <dbReference type="Proteomes" id="UP000278627"/>
    </source>
</evidence>
<feature type="region of interest" description="Disordered" evidence="1">
    <location>
        <begin position="31"/>
        <end position="61"/>
    </location>
</feature>
<accession>A0A0N4SYE3</accession>
<gene>
    <name evidence="2" type="ORF">BPAG_LOCUS751</name>
</gene>
<evidence type="ECO:0000313" key="4">
    <source>
        <dbReference type="WBParaSite" id="BPAG_0000075001-mRNA-1"/>
    </source>
</evidence>
<evidence type="ECO:0000313" key="2">
    <source>
        <dbReference type="EMBL" id="VDN81937.1"/>
    </source>
</evidence>
<sequence length="61" mass="7230">MIGLQLKEDSKPHLRLNTTTRPVVDKYHEEKLQRTLKRESRGRENEMGTNRIKKIIDSNLN</sequence>
<feature type="compositionally biased region" description="Basic and acidic residues" evidence="1">
    <location>
        <begin position="31"/>
        <end position="46"/>
    </location>
</feature>
<dbReference type="Proteomes" id="UP000278627">
    <property type="component" value="Unassembled WGS sequence"/>
</dbReference>
<protein>
    <submittedName>
        <fullName evidence="2 4">Uncharacterized protein</fullName>
    </submittedName>
</protein>
<proteinExistence type="predicted"/>
<evidence type="ECO:0000256" key="1">
    <source>
        <dbReference type="SAM" id="MobiDB-lite"/>
    </source>
</evidence>
<keyword evidence="3" id="KW-1185">Reference proteome</keyword>
<reference evidence="4" key="1">
    <citation type="submission" date="2017-02" db="UniProtKB">
        <authorList>
            <consortium name="WormBaseParasite"/>
        </authorList>
    </citation>
    <scope>IDENTIFICATION</scope>
</reference>
<dbReference type="EMBL" id="UZAD01000040">
    <property type="protein sequence ID" value="VDN81937.1"/>
    <property type="molecule type" value="Genomic_DNA"/>
</dbReference>
<dbReference type="WBParaSite" id="BPAG_0000075001-mRNA-1">
    <property type="protein sequence ID" value="BPAG_0000075001-mRNA-1"/>
    <property type="gene ID" value="BPAG_0000075001"/>
</dbReference>
<dbReference type="AlphaFoldDB" id="A0A0N4SYE3"/>